<sequence length="104" mass="11966">MAFSELVPVADEVLKDFLLHKIDVKVFDFKSADAFVFDMNVLVHEEVMKSPFYGILQALTTPVFMLSAKYREDMRIGMGWVFENLGPLLEYSSGERGVHGYKRR</sequence>
<name>A0A7S0G4R2_9RHOD</name>
<dbReference type="AlphaFoldDB" id="A0A7S0G4R2"/>
<reference evidence="1" key="1">
    <citation type="submission" date="2021-01" db="EMBL/GenBank/DDBJ databases">
        <authorList>
            <person name="Corre E."/>
            <person name="Pelletier E."/>
            <person name="Niang G."/>
            <person name="Scheremetjew M."/>
            <person name="Finn R."/>
            <person name="Kale V."/>
            <person name="Holt S."/>
            <person name="Cochrane G."/>
            <person name="Meng A."/>
            <person name="Brown T."/>
            <person name="Cohen L."/>
        </authorList>
    </citation>
    <scope>NUCLEOTIDE SEQUENCE</scope>
    <source>
        <strain evidence="1">UTEX LB 2760</strain>
    </source>
</reference>
<protein>
    <submittedName>
        <fullName evidence="1">Uncharacterized protein</fullName>
    </submittedName>
</protein>
<evidence type="ECO:0000313" key="1">
    <source>
        <dbReference type="EMBL" id="CAD8397167.1"/>
    </source>
</evidence>
<gene>
    <name evidence="1" type="ORF">RMAR0315_LOCUS7155</name>
</gene>
<proteinExistence type="predicted"/>
<accession>A0A7S0G4R2</accession>
<dbReference type="EMBL" id="HBEK01013071">
    <property type="protein sequence ID" value="CAD8397167.1"/>
    <property type="molecule type" value="Transcribed_RNA"/>
</dbReference>
<organism evidence="1">
    <name type="scientific">Rhodosorus marinus</name>
    <dbReference type="NCBI Taxonomy" id="101924"/>
    <lineage>
        <taxon>Eukaryota</taxon>
        <taxon>Rhodophyta</taxon>
        <taxon>Stylonematophyceae</taxon>
        <taxon>Stylonematales</taxon>
        <taxon>Stylonemataceae</taxon>
        <taxon>Rhodosorus</taxon>
    </lineage>
</organism>